<feature type="transmembrane region" description="Helical" evidence="2">
    <location>
        <begin position="170"/>
        <end position="188"/>
    </location>
</feature>
<keyword evidence="2" id="KW-1133">Transmembrane helix</keyword>
<evidence type="ECO:0000256" key="1">
    <source>
        <dbReference type="SAM" id="MobiDB-lite"/>
    </source>
</evidence>
<keyword evidence="4" id="KW-0378">Hydrolase</keyword>
<evidence type="ECO:0000313" key="5">
    <source>
        <dbReference type="Proteomes" id="UP000515743"/>
    </source>
</evidence>
<dbReference type="PANTHER" id="PTHR39430:SF1">
    <property type="entry name" value="PROTEASE"/>
    <property type="match status" value="1"/>
</dbReference>
<dbReference type="GO" id="GO:0008237">
    <property type="term" value="F:metallopeptidase activity"/>
    <property type="evidence" value="ECO:0007669"/>
    <property type="project" value="UniProtKB-KW"/>
</dbReference>
<keyword evidence="2" id="KW-0812">Transmembrane</keyword>
<feature type="domain" description="CAAX prenyl protease 2/Lysostaphin resistance protein A-like" evidence="3">
    <location>
        <begin position="140"/>
        <end position="235"/>
    </location>
</feature>
<dbReference type="EMBL" id="CP059404">
    <property type="protein sequence ID" value="QNE88657.1"/>
    <property type="molecule type" value="Genomic_DNA"/>
</dbReference>
<feature type="region of interest" description="Disordered" evidence="1">
    <location>
        <begin position="277"/>
        <end position="298"/>
    </location>
</feature>
<gene>
    <name evidence="4" type="ORF">H0194_05960</name>
</gene>
<evidence type="ECO:0000313" key="4">
    <source>
        <dbReference type="EMBL" id="QNE88657.1"/>
    </source>
</evidence>
<feature type="compositionally biased region" description="Polar residues" evidence="1">
    <location>
        <begin position="280"/>
        <end position="289"/>
    </location>
</feature>
<sequence length="298" mass="31918">MHKTAISQPRLPITWWGLVIRAFVAVFFMFVSNFVRVPLHQVVTREREDAMGLLSTSGIFMVTPLVAIVLVVLWVRFVECRPLTAVGLPGWRRILPGLAGGTAVVALPMTCAWLIARSVGDGGAAAAEGFDSAGMAAAFVVFALVRSYFLQGIPEELLFRGWLFSTTADRPLFTVGWTTIAFTLPHLLSAGGQESAMDFVIYLILPLGMGIVGGAVVVWKGSFWWAAGTHGGMHAIMALLGFLLPMELNNTAIVALGIANIVTGIVVLGWLRQHPKGEQTFGSESSSPTAVPKSGRGI</sequence>
<keyword evidence="4" id="KW-0482">Metalloprotease</keyword>
<keyword evidence="5" id="KW-1185">Reference proteome</keyword>
<feature type="transmembrane region" description="Helical" evidence="2">
    <location>
        <begin position="94"/>
        <end position="116"/>
    </location>
</feature>
<dbReference type="InterPro" id="IPR003675">
    <property type="entry name" value="Rce1/LyrA-like_dom"/>
</dbReference>
<feature type="transmembrane region" description="Helical" evidence="2">
    <location>
        <begin position="225"/>
        <end position="244"/>
    </location>
</feature>
<feature type="transmembrane region" description="Helical" evidence="2">
    <location>
        <begin position="52"/>
        <end position="74"/>
    </location>
</feature>
<dbReference type="GO" id="GO:0080120">
    <property type="term" value="P:CAAX-box protein maturation"/>
    <property type="evidence" value="ECO:0007669"/>
    <property type="project" value="UniProtKB-ARBA"/>
</dbReference>
<keyword evidence="2" id="KW-0472">Membrane</keyword>
<dbReference type="KEGG" id="cik:H0194_05960"/>
<dbReference type="GO" id="GO:0006508">
    <property type="term" value="P:proteolysis"/>
    <property type="evidence" value="ECO:0007669"/>
    <property type="project" value="UniProtKB-KW"/>
</dbReference>
<reference evidence="4 5" key="1">
    <citation type="submission" date="2020-07" db="EMBL/GenBank/DDBJ databases">
        <title>Complete genome and description of Corynebacterium incognita strain Marseille-Q3630 sp. nov.</title>
        <authorList>
            <person name="Boxberger M."/>
        </authorList>
    </citation>
    <scope>NUCLEOTIDE SEQUENCE [LARGE SCALE GENOMIC DNA]</scope>
    <source>
        <strain evidence="4 5">Marseille-Q3630</strain>
    </source>
</reference>
<dbReference type="PANTHER" id="PTHR39430">
    <property type="entry name" value="MEMBRANE-ASSOCIATED PROTEASE-RELATED"/>
    <property type="match status" value="1"/>
</dbReference>
<name>A0A7G7CM41_9CORY</name>
<feature type="transmembrane region" description="Helical" evidence="2">
    <location>
        <begin position="200"/>
        <end position="219"/>
    </location>
</feature>
<dbReference type="Pfam" id="PF02517">
    <property type="entry name" value="Rce1-like"/>
    <property type="match status" value="1"/>
</dbReference>
<dbReference type="RefSeq" id="WP_185175047.1">
    <property type="nucleotide sequence ID" value="NZ_CP059404.1"/>
</dbReference>
<feature type="transmembrane region" description="Helical" evidence="2">
    <location>
        <begin position="251"/>
        <end position="271"/>
    </location>
</feature>
<feature type="transmembrane region" description="Helical" evidence="2">
    <location>
        <begin position="13"/>
        <end position="31"/>
    </location>
</feature>
<protein>
    <submittedName>
        <fullName evidence="4">CPBP family intramembrane metalloprotease</fullName>
    </submittedName>
</protein>
<organism evidence="4 5">
    <name type="scientific">Corynebacterium incognita</name>
    <dbReference type="NCBI Taxonomy" id="2754725"/>
    <lineage>
        <taxon>Bacteria</taxon>
        <taxon>Bacillati</taxon>
        <taxon>Actinomycetota</taxon>
        <taxon>Actinomycetes</taxon>
        <taxon>Mycobacteriales</taxon>
        <taxon>Corynebacteriaceae</taxon>
        <taxon>Corynebacterium</taxon>
    </lineage>
</organism>
<accession>A0A7G7CM41</accession>
<dbReference type="Proteomes" id="UP000515743">
    <property type="component" value="Chromosome"/>
</dbReference>
<feature type="transmembrane region" description="Helical" evidence="2">
    <location>
        <begin position="128"/>
        <end position="150"/>
    </location>
</feature>
<dbReference type="GO" id="GO:0004175">
    <property type="term" value="F:endopeptidase activity"/>
    <property type="evidence" value="ECO:0007669"/>
    <property type="project" value="UniProtKB-ARBA"/>
</dbReference>
<evidence type="ECO:0000256" key="2">
    <source>
        <dbReference type="SAM" id="Phobius"/>
    </source>
</evidence>
<proteinExistence type="predicted"/>
<evidence type="ECO:0000259" key="3">
    <source>
        <dbReference type="Pfam" id="PF02517"/>
    </source>
</evidence>
<dbReference type="AlphaFoldDB" id="A0A7G7CM41"/>
<keyword evidence="4" id="KW-0645">Protease</keyword>